<dbReference type="STRING" id="1121409.SAMN02745124_01764"/>
<feature type="signal peptide" evidence="2">
    <location>
        <begin position="1"/>
        <end position="22"/>
    </location>
</feature>
<dbReference type="RefSeq" id="WP_073375244.1">
    <property type="nucleotide sequence ID" value="NZ_FQXS01000008.1"/>
</dbReference>
<dbReference type="InterPro" id="IPR021803">
    <property type="entry name" value="DUF3373"/>
</dbReference>
<accession>A0A1M5VKB3</accession>
<dbReference type="AlphaFoldDB" id="A0A1M5VKB3"/>
<dbReference type="Pfam" id="PF11853">
    <property type="entry name" value="DUF3373"/>
    <property type="match status" value="1"/>
</dbReference>
<reference evidence="3 4" key="1">
    <citation type="submission" date="2016-11" db="EMBL/GenBank/DDBJ databases">
        <authorList>
            <person name="Jaros S."/>
            <person name="Januszkiewicz K."/>
            <person name="Wedrychowicz H."/>
        </authorList>
    </citation>
    <scope>NUCLEOTIDE SEQUENCE [LARGE SCALE GENOMIC DNA]</scope>
    <source>
        <strain evidence="3 4">DSM 9705</strain>
    </source>
</reference>
<gene>
    <name evidence="3" type="ORF">SAMN02745124_01764</name>
</gene>
<name>A0A1M5VKB3_9BACT</name>
<keyword evidence="4" id="KW-1185">Reference proteome</keyword>
<dbReference type="Proteomes" id="UP000184139">
    <property type="component" value="Unassembled WGS sequence"/>
</dbReference>
<sequence length="507" mass="56913">MKKKLSVLALAGVMSLPVAALAGGEVDVEDLERKILELSKQLEELKVQISRQAETGQATSEQVAELSDVVDDMEYRAYEWDLAARFKFSGDFRSRYDFYNAETVFGRTLENDSLFTNRFRLNLQVLATENVEFKGRLAMYKTWGMQSAFSDESGAIWPVFDGNVSRSPVGDSALYVDRAYVNWNNVGGAPVWISVGRRPTTDGVPAQIRMGVDERLATPVAFMDWPFDGFVLGYGYQWGNESLGIGKIRFCYGRGFEDGLQEDSVINDVDFAGFNWDVFDSGDRLLNVQSFMAFNVFNYPNFQDPIINANFGDMSGLGARKTLGNILHTDLVYQASTGNWNYFVAGGWSQSRPNENGMFNDYAAMAAGLSGPETDENNGYAFYAGLRYDIDDLRLKVGAEYNYGSEYWLALTPGHDDIYQSKLATRGQVFEVYTIYDIPAGEAISRYGKAFIRLGYQHYEYDYSGSGDWNMAPYDLGNAGDRMMLQMMGLDPVESADQVYLTFEAFF</sequence>
<evidence type="ECO:0000313" key="4">
    <source>
        <dbReference type="Proteomes" id="UP000184139"/>
    </source>
</evidence>
<keyword evidence="1" id="KW-0175">Coiled coil</keyword>
<keyword evidence="2" id="KW-0732">Signal</keyword>
<proteinExistence type="predicted"/>
<protein>
    <recommendedName>
        <fullName evidence="5">DUF3373 domain-containing protein</fullName>
    </recommendedName>
</protein>
<evidence type="ECO:0000313" key="3">
    <source>
        <dbReference type="EMBL" id="SHH75722.1"/>
    </source>
</evidence>
<organism evidence="3 4">
    <name type="scientific">Desulfofustis glycolicus DSM 9705</name>
    <dbReference type="NCBI Taxonomy" id="1121409"/>
    <lineage>
        <taxon>Bacteria</taxon>
        <taxon>Pseudomonadati</taxon>
        <taxon>Thermodesulfobacteriota</taxon>
        <taxon>Desulfobulbia</taxon>
        <taxon>Desulfobulbales</taxon>
        <taxon>Desulfocapsaceae</taxon>
        <taxon>Desulfofustis</taxon>
    </lineage>
</organism>
<evidence type="ECO:0008006" key="5">
    <source>
        <dbReference type="Google" id="ProtNLM"/>
    </source>
</evidence>
<dbReference type="OrthoDB" id="9760233at2"/>
<evidence type="ECO:0000256" key="2">
    <source>
        <dbReference type="SAM" id="SignalP"/>
    </source>
</evidence>
<dbReference type="EMBL" id="FQXS01000008">
    <property type="protein sequence ID" value="SHH75722.1"/>
    <property type="molecule type" value="Genomic_DNA"/>
</dbReference>
<feature type="coiled-coil region" evidence="1">
    <location>
        <begin position="21"/>
        <end position="55"/>
    </location>
</feature>
<evidence type="ECO:0000256" key="1">
    <source>
        <dbReference type="SAM" id="Coils"/>
    </source>
</evidence>
<feature type="chain" id="PRO_5012770714" description="DUF3373 domain-containing protein" evidence="2">
    <location>
        <begin position="23"/>
        <end position="507"/>
    </location>
</feature>